<sequence length="340" mass="38207">MKKYVFSIIGCQHAHIDRFIQEMLELGHECAGIYDPNPAGIAETVADKYGVSLVSSMEDMLAPEIDIVGCAAINNQKIDIVEICERKGKHIMVDKPIVTCRGDYHRLEMLSRRRIIQIGMLLTERFSPPVYTLKKQIERGTFGRIVSIGMRKPHLLSSNERPHWFFLKEQSGGILIDLLIHDFDLLRWLTGSEVVGSEGYLAKNILPDHTTFYDMVGLQVLLENGITAQLYADWHTPLSSWTWGDCRIFVSGTEGSAELRLTGDPFVSRKPLYMHVTNQEAPSIVEVAAPPCTITEDFLNRINGKKSILDAEDILAATLATIEADERVNVINLSERGQVR</sequence>
<dbReference type="AlphaFoldDB" id="A0A2R5ERI0"/>
<feature type="domain" description="GFO/IDH/MocA-like oxidoreductase" evidence="2">
    <location>
        <begin position="132"/>
        <end position="258"/>
    </location>
</feature>
<reference evidence="3 4" key="1">
    <citation type="submission" date="2017-08" db="EMBL/GenBank/DDBJ databases">
        <title>Substantial Increase in Enzyme Production by Combined Drug-Resistance Mutations in Paenibacillus agaridevorans.</title>
        <authorList>
            <person name="Tanaka Y."/>
            <person name="Funane K."/>
            <person name="Hosaka T."/>
            <person name="Shiwa Y."/>
            <person name="Fujita N."/>
            <person name="Miyazaki T."/>
            <person name="Yoshikawa H."/>
            <person name="Murakami K."/>
            <person name="Kasahara K."/>
            <person name="Inaoka T."/>
            <person name="Hiraga Y."/>
            <person name="Ochi K."/>
        </authorList>
    </citation>
    <scope>NUCLEOTIDE SEQUENCE [LARGE SCALE GENOMIC DNA]</scope>
    <source>
        <strain evidence="3 4">T-3040</strain>
    </source>
</reference>
<organism evidence="3 4">
    <name type="scientific">Paenibacillus agaridevorans</name>
    <dbReference type="NCBI Taxonomy" id="171404"/>
    <lineage>
        <taxon>Bacteria</taxon>
        <taxon>Bacillati</taxon>
        <taxon>Bacillota</taxon>
        <taxon>Bacilli</taxon>
        <taxon>Bacillales</taxon>
        <taxon>Paenibacillaceae</taxon>
        <taxon>Paenibacillus</taxon>
    </lineage>
</organism>
<dbReference type="Pfam" id="PF22725">
    <property type="entry name" value="GFO_IDH_MocA_C3"/>
    <property type="match status" value="1"/>
</dbReference>
<dbReference type="InterPro" id="IPR051450">
    <property type="entry name" value="Gfo/Idh/MocA_Oxidoreductases"/>
</dbReference>
<dbReference type="Proteomes" id="UP000245202">
    <property type="component" value="Unassembled WGS sequence"/>
</dbReference>
<dbReference type="Gene3D" id="3.30.360.10">
    <property type="entry name" value="Dihydrodipicolinate Reductase, domain 2"/>
    <property type="match status" value="1"/>
</dbReference>
<gene>
    <name evidence="3" type="ORF">PAT3040_02214</name>
</gene>
<dbReference type="EMBL" id="BDQX01000099">
    <property type="protein sequence ID" value="GBG07658.1"/>
    <property type="molecule type" value="Genomic_DNA"/>
</dbReference>
<dbReference type="GO" id="GO:0000166">
    <property type="term" value="F:nucleotide binding"/>
    <property type="evidence" value="ECO:0007669"/>
    <property type="project" value="InterPro"/>
</dbReference>
<name>A0A2R5ERI0_9BACL</name>
<dbReference type="Pfam" id="PF01408">
    <property type="entry name" value="GFO_IDH_MocA"/>
    <property type="match status" value="1"/>
</dbReference>
<evidence type="ECO:0000313" key="3">
    <source>
        <dbReference type="EMBL" id="GBG07658.1"/>
    </source>
</evidence>
<evidence type="ECO:0000259" key="1">
    <source>
        <dbReference type="Pfam" id="PF01408"/>
    </source>
</evidence>
<evidence type="ECO:0000259" key="2">
    <source>
        <dbReference type="Pfam" id="PF22725"/>
    </source>
</evidence>
<keyword evidence="4" id="KW-1185">Reference proteome</keyword>
<protein>
    <submittedName>
        <fullName evidence="3">Oxidoreductase</fullName>
    </submittedName>
</protein>
<dbReference type="SUPFAM" id="SSF55347">
    <property type="entry name" value="Glyceraldehyde-3-phosphate dehydrogenase-like, C-terminal domain"/>
    <property type="match status" value="1"/>
</dbReference>
<dbReference type="RefSeq" id="WP_258234936.1">
    <property type="nucleotide sequence ID" value="NZ_BDQX01000099.1"/>
</dbReference>
<dbReference type="InterPro" id="IPR036291">
    <property type="entry name" value="NAD(P)-bd_dom_sf"/>
</dbReference>
<feature type="domain" description="Gfo/Idh/MocA-like oxidoreductase N-terminal" evidence="1">
    <location>
        <begin position="8"/>
        <end position="101"/>
    </location>
</feature>
<proteinExistence type="predicted"/>
<dbReference type="PANTHER" id="PTHR43377:SF1">
    <property type="entry name" value="BILIVERDIN REDUCTASE A"/>
    <property type="match status" value="1"/>
</dbReference>
<comment type="caution">
    <text evidence="3">The sequence shown here is derived from an EMBL/GenBank/DDBJ whole genome shotgun (WGS) entry which is preliminary data.</text>
</comment>
<dbReference type="PANTHER" id="PTHR43377">
    <property type="entry name" value="BILIVERDIN REDUCTASE A"/>
    <property type="match status" value="1"/>
</dbReference>
<evidence type="ECO:0000313" key="4">
    <source>
        <dbReference type="Proteomes" id="UP000245202"/>
    </source>
</evidence>
<dbReference type="InterPro" id="IPR055170">
    <property type="entry name" value="GFO_IDH_MocA-like_dom"/>
</dbReference>
<dbReference type="Gene3D" id="3.40.50.720">
    <property type="entry name" value="NAD(P)-binding Rossmann-like Domain"/>
    <property type="match status" value="1"/>
</dbReference>
<accession>A0A2R5ERI0</accession>
<dbReference type="SUPFAM" id="SSF51735">
    <property type="entry name" value="NAD(P)-binding Rossmann-fold domains"/>
    <property type="match status" value="1"/>
</dbReference>
<dbReference type="InterPro" id="IPR000683">
    <property type="entry name" value="Gfo/Idh/MocA-like_OxRdtase_N"/>
</dbReference>